<accession>A0A9P7VGZ6</accession>
<gene>
    <name evidence="1" type="ORF">BT62DRAFT_924063</name>
</gene>
<dbReference type="Proteomes" id="UP000812287">
    <property type="component" value="Unassembled WGS sequence"/>
</dbReference>
<keyword evidence="2" id="KW-1185">Reference proteome</keyword>
<evidence type="ECO:0000313" key="2">
    <source>
        <dbReference type="Proteomes" id="UP000812287"/>
    </source>
</evidence>
<sequence length="269" mass="30331">MHNTPPTLPPMSTTQVVAYNLPQMLRLLELGELPDFDCSQRPITLKRVQFSDVNQMVHLLSHFKSFEKLSISGVAFEKADSNSVRRVLDEVKDLCMNYRDSRIARRSLIQILQCCPSLTSLMFLNTTLPPILTDSCPKDDTLPLAQRARPTKISIYTLQAIHFRATLRPGTTPTQKWTPLLPKTSTTIVGGCANSGRSSVGAKVFGCWTLGWDDHPSIPGRAYLDKYLTGEPDKLEFLCVTIHSKDSCSKQLQWLRMSLQHSYRGHKSR</sequence>
<reference evidence="1" key="1">
    <citation type="submission" date="2020-11" db="EMBL/GenBank/DDBJ databases">
        <title>Adaptations for nitrogen fixation in a non-lichenized fungal sporocarp promotes dispersal by wood-feeding termites.</title>
        <authorList>
            <consortium name="DOE Joint Genome Institute"/>
            <person name="Koch R.A."/>
            <person name="Yoon G."/>
            <person name="Arayal U."/>
            <person name="Lail K."/>
            <person name="Amirebrahimi M."/>
            <person name="Labutti K."/>
            <person name="Lipzen A."/>
            <person name="Riley R."/>
            <person name="Barry K."/>
            <person name="Henrissat B."/>
            <person name="Grigoriev I.V."/>
            <person name="Herr J.R."/>
            <person name="Aime M.C."/>
        </authorList>
    </citation>
    <scope>NUCLEOTIDE SEQUENCE</scope>
    <source>
        <strain evidence="1">MCA 3950</strain>
    </source>
</reference>
<dbReference type="OrthoDB" id="10327366at2759"/>
<proteinExistence type="predicted"/>
<dbReference type="RefSeq" id="XP_043033893.1">
    <property type="nucleotide sequence ID" value="XM_043184574.1"/>
</dbReference>
<comment type="caution">
    <text evidence="1">The sequence shown here is derived from an EMBL/GenBank/DDBJ whole genome shotgun (WGS) entry which is preliminary data.</text>
</comment>
<dbReference type="GeneID" id="66106871"/>
<dbReference type="AlphaFoldDB" id="A0A9P7VGZ6"/>
<evidence type="ECO:0000313" key="1">
    <source>
        <dbReference type="EMBL" id="KAG7440393.1"/>
    </source>
</evidence>
<organism evidence="1 2">
    <name type="scientific">Guyanagaster necrorhizus</name>
    <dbReference type="NCBI Taxonomy" id="856835"/>
    <lineage>
        <taxon>Eukaryota</taxon>
        <taxon>Fungi</taxon>
        <taxon>Dikarya</taxon>
        <taxon>Basidiomycota</taxon>
        <taxon>Agaricomycotina</taxon>
        <taxon>Agaricomycetes</taxon>
        <taxon>Agaricomycetidae</taxon>
        <taxon>Agaricales</taxon>
        <taxon>Marasmiineae</taxon>
        <taxon>Physalacriaceae</taxon>
        <taxon>Guyanagaster</taxon>
    </lineage>
</organism>
<dbReference type="EMBL" id="MU250572">
    <property type="protein sequence ID" value="KAG7440393.1"/>
    <property type="molecule type" value="Genomic_DNA"/>
</dbReference>
<name>A0A9P7VGZ6_9AGAR</name>
<protein>
    <submittedName>
        <fullName evidence="1">Uncharacterized protein</fullName>
    </submittedName>
</protein>